<dbReference type="AlphaFoldDB" id="A0AB37H0W1"/>
<keyword evidence="8" id="KW-0645">Protease</keyword>
<evidence type="ECO:0000256" key="5">
    <source>
        <dbReference type="SAM" id="Coils"/>
    </source>
</evidence>
<evidence type="ECO:0000256" key="2">
    <source>
        <dbReference type="ARBA" id="ARBA00022741"/>
    </source>
</evidence>
<keyword evidence="1" id="KW-0677">Repeat</keyword>
<dbReference type="GO" id="GO:0005524">
    <property type="term" value="F:ATP binding"/>
    <property type="evidence" value="ECO:0007669"/>
    <property type="project" value="UniProtKB-KW"/>
</dbReference>
<dbReference type="FunFam" id="3.40.50.300:FF:000025">
    <property type="entry name" value="ATP-dependent Clp protease subunit"/>
    <property type="match status" value="1"/>
</dbReference>
<dbReference type="PANTHER" id="PTHR11638">
    <property type="entry name" value="ATP-DEPENDENT CLP PROTEASE"/>
    <property type="match status" value="1"/>
</dbReference>
<organism evidence="8 9">
    <name type="scientific">Staphylococcus condimenti</name>
    <dbReference type="NCBI Taxonomy" id="70255"/>
    <lineage>
        <taxon>Bacteria</taxon>
        <taxon>Bacillati</taxon>
        <taxon>Bacillota</taxon>
        <taxon>Bacilli</taxon>
        <taxon>Bacillales</taxon>
        <taxon>Staphylococcaceae</taxon>
        <taxon>Staphylococcus</taxon>
    </lineage>
</organism>
<dbReference type="Pfam" id="PF10431">
    <property type="entry name" value="ClpB_D2-small"/>
    <property type="match status" value="1"/>
</dbReference>
<dbReference type="GO" id="GO:0008233">
    <property type="term" value="F:peptidase activity"/>
    <property type="evidence" value="ECO:0007669"/>
    <property type="project" value="UniProtKB-KW"/>
</dbReference>
<dbReference type="SUPFAM" id="SSF52540">
    <property type="entry name" value="P-loop containing nucleoside triphosphate hydrolases"/>
    <property type="match status" value="2"/>
</dbReference>
<dbReference type="GO" id="GO:0006508">
    <property type="term" value="P:proteolysis"/>
    <property type="evidence" value="ECO:0007669"/>
    <property type="project" value="UniProtKB-KW"/>
</dbReference>
<dbReference type="PRINTS" id="PR00300">
    <property type="entry name" value="CLPPROTEASEA"/>
</dbReference>
<gene>
    <name evidence="8" type="ORF">I6J05_10020</name>
</gene>
<dbReference type="EMBL" id="CP068073">
    <property type="protein sequence ID" value="QQS82237.1"/>
    <property type="molecule type" value="Genomic_DNA"/>
</dbReference>
<dbReference type="Gene3D" id="1.10.1780.10">
    <property type="entry name" value="Clp, N-terminal domain"/>
    <property type="match status" value="1"/>
</dbReference>
<dbReference type="Proteomes" id="UP000595942">
    <property type="component" value="Chromosome"/>
</dbReference>
<evidence type="ECO:0000256" key="3">
    <source>
        <dbReference type="ARBA" id="ARBA00022840"/>
    </source>
</evidence>
<protein>
    <submittedName>
        <fullName evidence="8">ATP-dependent Clp protease ATP-binding subunit</fullName>
    </submittedName>
</protein>
<dbReference type="GO" id="GO:0034605">
    <property type="term" value="P:cellular response to heat"/>
    <property type="evidence" value="ECO:0007669"/>
    <property type="project" value="TreeGrafter"/>
</dbReference>
<dbReference type="InterPro" id="IPR041546">
    <property type="entry name" value="ClpA/ClpB_AAA_lid"/>
</dbReference>
<dbReference type="Pfam" id="PF07724">
    <property type="entry name" value="AAA_2"/>
    <property type="match status" value="1"/>
</dbReference>
<feature type="domain" description="AAA+ ATPase" evidence="6">
    <location>
        <begin position="606"/>
        <end position="747"/>
    </location>
</feature>
<keyword evidence="3 8" id="KW-0067">ATP-binding</keyword>
<feature type="domain" description="AAA+ ATPase" evidence="6">
    <location>
        <begin position="275"/>
        <end position="411"/>
    </location>
</feature>
<feature type="domain" description="Clp ATPase C-terminal" evidence="7">
    <location>
        <begin position="784"/>
        <end position="874"/>
    </location>
</feature>
<dbReference type="GO" id="GO:0016887">
    <property type="term" value="F:ATP hydrolysis activity"/>
    <property type="evidence" value="ECO:0007669"/>
    <property type="project" value="InterPro"/>
</dbReference>
<dbReference type="Gene3D" id="3.40.50.300">
    <property type="entry name" value="P-loop containing nucleotide triphosphate hydrolases"/>
    <property type="match status" value="2"/>
</dbReference>
<evidence type="ECO:0000259" key="6">
    <source>
        <dbReference type="SMART" id="SM00382"/>
    </source>
</evidence>
<dbReference type="CDD" id="cd00009">
    <property type="entry name" value="AAA"/>
    <property type="match status" value="1"/>
</dbReference>
<dbReference type="GO" id="GO:0005737">
    <property type="term" value="C:cytoplasm"/>
    <property type="evidence" value="ECO:0007669"/>
    <property type="project" value="TreeGrafter"/>
</dbReference>
<reference evidence="8 9" key="1">
    <citation type="submission" date="2021-01" db="EMBL/GenBank/DDBJ databases">
        <title>FDA dAtabase for Regulatory Grade micrObial Sequences (FDA-ARGOS): Supporting development and validation of Infectious Disease Dx tests.</title>
        <authorList>
            <person name="Sproer C."/>
            <person name="Gronow S."/>
            <person name="Severitt S."/>
            <person name="Schroder I."/>
            <person name="Tallon L."/>
            <person name="Sadzewicz L."/>
            <person name="Zhao X."/>
            <person name="Boylan J."/>
            <person name="Ott S."/>
            <person name="Bowen H."/>
            <person name="Vavikolanu K."/>
            <person name="Mehta A."/>
            <person name="Aluvathingal J."/>
            <person name="Nadendla S."/>
            <person name="Lowell S."/>
            <person name="Myers T."/>
            <person name="Yan Y."/>
            <person name="Sichtig H."/>
        </authorList>
    </citation>
    <scope>NUCLEOTIDE SEQUENCE [LARGE SCALE GENOMIC DNA]</scope>
    <source>
        <strain evidence="8 9">FDAARGOS_1148</strain>
    </source>
</reference>
<evidence type="ECO:0000313" key="8">
    <source>
        <dbReference type="EMBL" id="QQS82237.1"/>
    </source>
</evidence>
<dbReference type="KEGG" id="scv:A4G25_08505"/>
<dbReference type="RefSeq" id="WP_047132104.1">
    <property type="nucleotide sequence ID" value="NZ_CP015114.1"/>
</dbReference>
<dbReference type="InterPro" id="IPR036628">
    <property type="entry name" value="Clp_N_dom_sf"/>
</dbReference>
<dbReference type="Gene3D" id="4.10.860.10">
    <property type="entry name" value="UVR domain"/>
    <property type="match status" value="1"/>
</dbReference>
<dbReference type="InterPro" id="IPR019489">
    <property type="entry name" value="Clp_ATPase_C"/>
</dbReference>
<sequence>MDTLQTEVKHYNLTRQCKETFEAVLLIVKEKRYKVIETQDLLLAAVSTNDTGAAYALGRYSLTKSKVKDEIASAEMVETRDKFEAQKNDKLHEVSEYQVKKMRNKHIKSHPVQLIQEQNSHHLIDYMSDYPVSEDLLKILQFADEMREQVKPNGGIDTYWILMGIAQEEQSNAHKIVEKLMLKYAHMYDGDGLTNSFEFGSHKFSNYYDGRAEEEERDKQIKESRLSNKLNNPDYSILNDIATDITEKARHKEFMTVINRDDEIRHMEIALTRRDKNNVVLLGEGGVGKSAIVEGLALKIVNHEIPSLEGKKILQFNMNDLISVISGDSGRAIQRFMFEMKKEKNVLLFIDEIHMLGRSKSLTDTLKPAMARGDFRMIGATTPREWLYYMGNDPALVRRFEKVTVEEPSIESAIEILNQAILPYESFHQVNYDTEAIEFAVRKGKQYFPKEQLPDLAFTILDNAGAICRIEEGNMVELNEQYNQLLQALKTKLEEAKQIEFNEASINQIREEMETLQTTYNQQRAHSRQKDYNKRVTKADIKAAIEQKLGETLGDDDLLDKNMQHERLRRLKENMQRKIIGQDEAVETVSNAVLRSKLGFKKPNRPIGVFMFLGTTGVGKTETAKVLTEELYKDTKHMIRFDMSEYQQEHEVSKLIGAPPGYVGYDKAGLLTNAVKENPQSVILFDEIEKAHVKIFDTLLQVFDDGRLTDAMGMTVDFSDTIIILTSNIGASDIRSRKVVGFGETVNSELDYDNVETTVKEALFSYFRPEFLNRIDELITFRPFEQAQILKVTQLLLAEEIELIGEQGYKVVISDKATKFIANACYDLKNGARPIKRGITKLIEDNLTDKILSGELEEGGTIFIDVDNENEITITVSDQNDE</sequence>
<dbReference type="Pfam" id="PF00004">
    <property type="entry name" value="AAA"/>
    <property type="match status" value="1"/>
</dbReference>
<keyword evidence="5" id="KW-0175">Coiled coil</keyword>
<dbReference type="InterPro" id="IPR027417">
    <property type="entry name" value="P-loop_NTPase"/>
</dbReference>
<keyword evidence="4" id="KW-0143">Chaperone</keyword>
<keyword evidence="9" id="KW-1185">Reference proteome</keyword>
<dbReference type="InterPro" id="IPR050130">
    <property type="entry name" value="ClpA_ClpB"/>
</dbReference>
<proteinExistence type="predicted"/>
<dbReference type="Pfam" id="PF17871">
    <property type="entry name" value="AAA_lid_9"/>
    <property type="match status" value="1"/>
</dbReference>
<dbReference type="InterPro" id="IPR001270">
    <property type="entry name" value="ClpA/B"/>
</dbReference>
<keyword evidence="2" id="KW-0547">Nucleotide-binding</keyword>
<dbReference type="InterPro" id="IPR003593">
    <property type="entry name" value="AAA+_ATPase"/>
</dbReference>
<evidence type="ECO:0000259" key="7">
    <source>
        <dbReference type="SMART" id="SM01086"/>
    </source>
</evidence>
<evidence type="ECO:0000256" key="1">
    <source>
        <dbReference type="ARBA" id="ARBA00022737"/>
    </source>
</evidence>
<name>A0AB37H0W1_9STAP</name>
<dbReference type="SMART" id="SM00382">
    <property type="entry name" value="AAA"/>
    <property type="match status" value="2"/>
</dbReference>
<dbReference type="SMART" id="SM01086">
    <property type="entry name" value="ClpB_D2-small"/>
    <property type="match status" value="1"/>
</dbReference>
<accession>A0AB37H0W1</accession>
<dbReference type="CDD" id="cd19499">
    <property type="entry name" value="RecA-like_ClpB_Hsp104-like"/>
    <property type="match status" value="1"/>
</dbReference>
<evidence type="ECO:0000256" key="4">
    <source>
        <dbReference type="ARBA" id="ARBA00023186"/>
    </source>
</evidence>
<evidence type="ECO:0000313" key="9">
    <source>
        <dbReference type="Proteomes" id="UP000595942"/>
    </source>
</evidence>
<feature type="coiled-coil region" evidence="5">
    <location>
        <begin position="468"/>
        <end position="526"/>
    </location>
</feature>
<dbReference type="GeneID" id="93725392"/>
<keyword evidence="8" id="KW-0378">Hydrolase</keyword>
<dbReference type="PANTHER" id="PTHR11638:SF18">
    <property type="entry name" value="HEAT SHOCK PROTEIN 104"/>
    <property type="match status" value="1"/>
</dbReference>
<dbReference type="Gene3D" id="1.10.8.60">
    <property type="match status" value="2"/>
</dbReference>
<dbReference type="InterPro" id="IPR003959">
    <property type="entry name" value="ATPase_AAA_core"/>
</dbReference>